<dbReference type="EMBL" id="JANHOH010000004">
    <property type="protein sequence ID" value="MCQ6959598.1"/>
    <property type="molecule type" value="Genomic_DNA"/>
</dbReference>
<proteinExistence type="predicted"/>
<dbReference type="RefSeq" id="WP_256539790.1">
    <property type="nucleotide sequence ID" value="NZ_JANHOH010000004.1"/>
</dbReference>
<reference evidence="1 2" key="1">
    <citation type="submission" date="2022-07" db="EMBL/GenBank/DDBJ databases">
        <title>Mucilaginibacter sp. JC4.</title>
        <authorList>
            <person name="Le V."/>
            <person name="Ko S.-R."/>
            <person name="Ahn C.-Y."/>
            <person name="Oh H.-M."/>
        </authorList>
    </citation>
    <scope>NUCLEOTIDE SEQUENCE [LARGE SCALE GENOMIC DNA]</scope>
    <source>
        <strain evidence="1 2">JC4</strain>
    </source>
</reference>
<keyword evidence="2" id="KW-1185">Reference proteome</keyword>
<organism evidence="1 2">
    <name type="scientific">Mucilaginibacter aquariorum</name>
    <dbReference type="NCBI Taxonomy" id="2967225"/>
    <lineage>
        <taxon>Bacteria</taxon>
        <taxon>Pseudomonadati</taxon>
        <taxon>Bacteroidota</taxon>
        <taxon>Sphingobacteriia</taxon>
        <taxon>Sphingobacteriales</taxon>
        <taxon>Sphingobacteriaceae</taxon>
        <taxon>Mucilaginibacter</taxon>
    </lineage>
</organism>
<evidence type="ECO:0000313" key="2">
    <source>
        <dbReference type="Proteomes" id="UP001204376"/>
    </source>
</evidence>
<dbReference type="Proteomes" id="UP001204376">
    <property type="component" value="Unassembled WGS sequence"/>
</dbReference>
<protein>
    <submittedName>
        <fullName evidence="1">Uncharacterized protein</fullName>
    </submittedName>
</protein>
<name>A0ABT1T4R9_9SPHI</name>
<comment type="caution">
    <text evidence="1">The sequence shown here is derived from an EMBL/GenBank/DDBJ whole genome shotgun (WGS) entry which is preliminary data.</text>
</comment>
<accession>A0ABT1T4R9</accession>
<sequence length="99" mass="11440">MILSPLEATIKNKIELIGTPIKDWDVQINYGIKTGFNEAFIIDGLKKDELLKNCPKAVEIIRPILRGKNIHKYYAEVPDQWVLYIPWHFPLHENGDIKG</sequence>
<evidence type="ECO:0000313" key="1">
    <source>
        <dbReference type="EMBL" id="MCQ6959598.1"/>
    </source>
</evidence>
<gene>
    <name evidence="1" type="ORF">NPE20_16605</name>
</gene>
<feature type="non-terminal residue" evidence="1">
    <location>
        <position position="99"/>
    </location>
</feature>